<dbReference type="PANTHER" id="PTHR33446:SF2">
    <property type="entry name" value="PROTEIN TONB"/>
    <property type="match status" value="1"/>
</dbReference>
<feature type="compositionally biased region" description="Basic and acidic residues" evidence="10">
    <location>
        <begin position="110"/>
        <end position="157"/>
    </location>
</feature>
<name>A0A6N8DUU0_RHOAC</name>
<dbReference type="OrthoDB" id="7876885at2"/>
<feature type="compositionally biased region" description="Low complexity" evidence="10">
    <location>
        <begin position="73"/>
        <end position="82"/>
    </location>
</feature>
<feature type="chain" id="PRO_5026987940" evidence="11">
    <location>
        <begin position="19"/>
        <end position="259"/>
    </location>
</feature>
<dbReference type="SUPFAM" id="SSF74653">
    <property type="entry name" value="TolA/TonB C-terminal domain"/>
    <property type="match status" value="1"/>
</dbReference>
<evidence type="ECO:0000256" key="3">
    <source>
        <dbReference type="ARBA" id="ARBA00022448"/>
    </source>
</evidence>
<evidence type="ECO:0000256" key="2">
    <source>
        <dbReference type="ARBA" id="ARBA00006555"/>
    </source>
</evidence>
<dbReference type="InterPro" id="IPR006260">
    <property type="entry name" value="TonB/TolA_C"/>
</dbReference>
<keyword evidence="8" id="KW-1133">Transmembrane helix</keyword>
<evidence type="ECO:0000256" key="11">
    <source>
        <dbReference type="SAM" id="SignalP"/>
    </source>
</evidence>
<sequence>MNLSPAIRPAWLRPTALALIVAAHSTAFLTFKPDVVPAPPLESMEVGLVALGESDADQKPQEEIAPAAPPPAEAASAAAPPELTAPPPQIVAPEAPPLPVAKPTPPKLVAKLEDQPDPTAERRKRELAQKRRQEREEEREEAIERRRAQDARAEARRGAAHGAQHANGMSPSAYAGLVVAELNRKKFFPAAARAAGITGSVGVAFTIGPSGRVVSQSITRSSGNGALDGAAHAILSSLHTPPPPGGRFSTATSIRFNLR</sequence>
<dbReference type="PANTHER" id="PTHR33446">
    <property type="entry name" value="PROTEIN TONB-RELATED"/>
    <property type="match status" value="1"/>
</dbReference>
<proteinExistence type="inferred from homology"/>
<protein>
    <submittedName>
        <fullName evidence="13">TonB family protein</fullName>
    </submittedName>
</protein>
<evidence type="ECO:0000256" key="5">
    <source>
        <dbReference type="ARBA" id="ARBA00022519"/>
    </source>
</evidence>
<evidence type="ECO:0000256" key="6">
    <source>
        <dbReference type="ARBA" id="ARBA00022692"/>
    </source>
</evidence>
<reference evidence="13 14" key="1">
    <citation type="submission" date="2019-11" db="EMBL/GenBank/DDBJ databases">
        <title>Whole-genome sequence of a Rhodoblastus acidophilus DSM 142.</title>
        <authorList>
            <person name="Kyndt J.A."/>
            <person name="Meyer T.E."/>
        </authorList>
    </citation>
    <scope>NUCLEOTIDE SEQUENCE [LARGE SCALE GENOMIC DNA]</scope>
    <source>
        <strain evidence="13 14">DSM 142</strain>
    </source>
</reference>
<evidence type="ECO:0000256" key="4">
    <source>
        <dbReference type="ARBA" id="ARBA00022475"/>
    </source>
</evidence>
<dbReference type="RefSeq" id="WP_155447294.1">
    <property type="nucleotide sequence ID" value="NZ_JAOQNR010000018.1"/>
</dbReference>
<keyword evidence="3" id="KW-0813">Transport</keyword>
<dbReference type="GO" id="GO:0055085">
    <property type="term" value="P:transmembrane transport"/>
    <property type="evidence" value="ECO:0007669"/>
    <property type="project" value="InterPro"/>
</dbReference>
<comment type="similarity">
    <text evidence="2">Belongs to the TonB family.</text>
</comment>
<dbReference type="GO" id="GO:0098797">
    <property type="term" value="C:plasma membrane protein complex"/>
    <property type="evidence" value="ECO:0007669"/>
    <property type="project" value="TreeGrafter"/>
</dbReference>
<dbReference type="EMBL" id="WNKS01000019">
    <property type="protein sequence ID" value="MTV32604.1"/>
    <property type="molecule type" value="Genomic_DNA"/>
</dbReference>
<keyword evidence="7" id="KW-0653">Protein transport</keyword>
<feature type="compositionally biased region" description="Pro residues" evidence="10">
    <location>
        <begin position="83"/>
        <end position="106"/>
    </location>
</feature>
<evidence type="ECO:0000256" key="8">
    <source>
        <dbReference type="ARBA" id="ARBA00022989"/>
    </source>
</evidence>
<dbReference type="InterPro" id="IPR037682">
    <property type="entry name" value="TonB_C"/>
</dbReference>
<evidence type="ECO:0000313" key="14">
    <source>
        <dbReference type="Proteomes" id="UP000439113"/>
    </source>
</evidence>
<keyword evidence="9" id="KW-0472">Membrane</keyword>
<evidence type="ECO:0000259" key="12">
    <source>
        <dbReference type="PROSITE" id="PS52015"/>
    </source>
</evidence>
<evidence type="ECO:0000313" key="13">
    <source>
        <dbReference type="EMBL" id="MTV32604.1"/>
    </source>
</evidence>
<dbReference type="Proteomes" id="UP000439113">
    <property type="component" value="Unassembled WGS sequence"/>
</dbReference>
<feature type="region of interest" description="Disordered" evidence="10">
    <location>
        <begin position="55"/>
        <end position="167"/>
    </location>
</feature>
<dbReference type="NCBIfam" id="TIGR01352">
    <property type="entry name" value="tonB_Cterm"/>
    <property type="match status" value="1"/>
</dbReference>
<dbReference type="GO" id="GO:0015031">
    <property type="term" value="P:protein transport"/>
    <property type="evidence" value="ECO:0007669"/>
    <property type="project" value="UniProtKB-KW"/>
</dbReference>
<keyword evidence="6" id="KW-0812">Transmembrane</keyword>
<evidence type="ECO:0000256" key="9">
    <source>
        <dbReference type="ARBA" id="ARBA00023136"/>
    </source>
</evidence>
<dbReference type="PROSITE" id="PS52015">
    <property type="entry name" value="TONB_CTD"/>
    <property type="match status" value="1"/>
</dbReference>
<feature type="signal peptide" evidence="11">
    <location>
        <begin position="1"/>
        <end position="18"/>
    </location>
</feature>
<evidence type="ECO:0000256" key="1">
    <source>
        <dbReference type="ARBA" id="ARBA00004383"/>
    </source>
</evidence>
<comment type="subcellular location">
    <subcellularLocation>
        <location evidence="1">Cell inner membrane</location>
        <topology evidence="1">Single-pass membrane protein</topology>
        <orientation evidence="1">Periplasmic side</orientation>
    </subcellularLocation>
</comment>
<keyword evidence="5" id="KW-0997">Cell inner membrane</keyword>
<keyword evidence="11" id="KW-0732">Signal</keyword>
<accession>A0A6N8DUU0</accession>
<evidence type="ECO:0000256" key="10">
    <source>
        <dbReference type="SAM" id="MobiDB-lite"/>
    </source>
</evidence>
<gene>
    <name evidence="13" type="ORF">GJ654_16580</name>
</gene>
<keyword evidence="4" id="KW-1003">Cell membrane</keyword>
<dbReference type="AlphaFoldDB" id="A0A6N8DUU0"/>
<dbReference type="InterPro" id="IPR051045">
    <property type="entry name" value="TonB-dependent_transducer"/>
</dbReference>
<comment type="caution">
    <text evidence="13">The sequence shown here is derived from an EMBL/GenBank/DDBJ whole genome shotgun (WGS) entry which is preliminary data.</text>
</comment>
<dbReference type="GO" id="GO:0031992">
    <property type="term" value="F:energy transducer activity"/>
    <property type="evidence" value="ECO:0007669"/>
    <property type="project" value="TreeGrafter"/>
</dbReference>
<feature type="domain" description="TonB C-terminal" evidence="12">
    <location>
        <begin position="173"/>
        <end position="259"/>
    </location>
</feature>
<evidence type="ECO:0000256" key="7">
    <source>
        <dbReference type="ARBA" id="ARBA00022927"/>
    </source>
</evidence>
<dbReference type="Pfam" id="PF03544">
    <property type="entry name" value="TonB_C"/>
    <property type="match status" value="1"/>
</dbReference>
<organism evidence="13 14">
    <name type="scientific">Rhodoblastus acidophilus</name>
    <name type="common">Rhodopseudomonas acidophila</name>
    <dbReference type="NCBI Taxonomy" id="1074"/>
    <lineage>
        <taxon>Bacteria</taxon>
        <taxon>Pseudomonadati</taxon>
        <taxon>Pseudomonadota</taxon>
        <taxon>Alphaproteobacteria</taxon>
        <taxon>Hyphomicrobiales</taxon>
        <taxon>Rhodoblastaceae</taxon>
        <taxon>Rhodoblastus</taxon>
    </lineage>
</organism>
<dbReference type="Gene3D" id="3.30.1150.10">
    <property type="match status" value="1"/>
</dbReference>